<evidence type="ECO:0000313" key="1">
    <source>
        <dbReference type="EMBL" id="ARS36680.1"/>
    </source>
</evidence>
<dbReference type="AlphaFoldDB" id="A0A1X9YUT7"/>
<name>A0A1X9YUT7_9BACT</name>
<dbReference type="STRING" id="709015.GCA_000472485_03097"/>
<gene>
    <name evidence="1" type="ORF">CA264_15340</name>
</gene>
<sequence length="63" mass="7209">MMCAGHNRTVLSHITICRLLANGTKKIKLTKAQEQKLAYLQYLFLEPTYAGQVAHKQLCYNKI</sequence>
<dbReference type="KEGG" id="pact:CA264_15340"/>
<accession>A0A1X9YUT7</accession>
<evidence type="ECO:0000313" key="2">
    <source>
        <dbReference type="Proteomes" id="UP000266292"/>
    </source>
</evidence>
<reference evidence="2" key="1">
    <citation type="submission" date="2017-05" db="EMBL/GenBank/DDBJ databases">
        <authorList>
            <person name="Ray J."/>
            <person name="Price M."/>
            <person name="Deutschbauer A."/>
        </authorList>
    </citation>
    <scope>NUCLEOTIDE SEQUENCE [LARGE SCALE GENOMIC DNA]</scope>
    <source>
        <strain evidence="2">DSM 19842</strain>
    </source>
</reference>
<keyword evidence="2" id="KW-1185">Reference proteome</keyword>
<organism evidence="1 2">
    <name type="scientific">Pontibacter actiniarum</name>
    <dbReference type="NCBI Taxonomy" id="323450"/>
    <lineage>
        <taxon>Bacteria</taxon>
        <taxon>Pseudomonadati</taxon>
        <taxon>Bacteroidota</taxon>
        <taxon>Cytophagia</taxon>
        <taxon>Cytophagales</taxon>
        <taxon>Hymenobacteraceae</taxon>
        <taxon>Pontibacter</taxon>
    </lineage>
</organism>
<proteinExistence type="predicted"/>
<dbReference type="Proteomes" id="UP000266292">
    <property type="component" value="Chromosome"/>
</dbReference>
<protein>
    <submittedName>
        <fullName evidence="1">Uncharacterized protein</fullName>
    </submittedName>
</protein>
<dbReference type="EMBL" id="CP021235">
    <property type="protein sequence ID" value="ARS36680.1"/>
    <property type="molecule type" value="Genomic_DNA"/>
</dbReference>